<feature type="region of interest" description="Disordered" evidence="1">
    <location>
        <begin position="113"/>
        <end position="133"/>
    </location>
</feature>
<evidence type="ECO:0000313" key="3">
    <source>
        <dbReference type="EMBL" id="SCL24711.1"/>
    </source>
</evidence>
<gene>
    <name evidence="3" type="ORF">GA0074694_4009</name>
</gene>
<dbReference type="Proteomes" id="UP000198906">
    <property type="component" value="Unassembled WGS sequence"/>
</dbReference>
<reference evidence="4" key="1">
    <citation type="submission" date="2016-06" db="EMBL/GenBank/DDBJ databases">
        <authorList>
            <person name="Varghese N."/>
        </authorList>
    </citation>
    <scope>NUCLEOTIDE SEQUENCE [LARGE SCALE GENOMIC DNA]</scope>
    <source>
        <strain evidence="4">DSM 46123</strain>
    </source>
</reference>
<name>A0A1C6S5H0_9ACTN</name>
<dbReference type="STRING" id="47866.GA0074694_4009"/>
<dbReference type="InterPro" id="IPR001387">
    <property type="entry name" value="Cro/C1-type_HTH"/>
</dbReference>
<dbReference type="SMART" id="SM00530">
    <property type="entry name" value="HTH_XRE"/>
    <property type="match status" value="1"/>
</dbReference>
<feature type="compositionally biased region" description="Basic and acidic residues" evidence="1">
    <location>
        <begin position="117"/>
        <end position="133"/>
    </location>
</feature>
<dbReference type="RefSeq" id="WP_176738011.1">
    <property type="nucleotide sequence ID" value="NZ_FMHU01000002.1"/>
</dbReference>
<proteinExistence type="predicted"/>
<protein>
    <submittedName>
        <fullName evidence="3">Helix-turn-helix domain-containing protein</fullName>
    </submittedName>
</protein>
<dbReference type="Pfam" id="PF13560">
    <property type="entry name" value="HTH_31"/>
    <property type="match status" value="1"/>
</dbReference>
<dbReference type="InterPro" id="IPR010982">
    <property type="entry name" value="Lambda_DNA-bd_dom_sf"/>
</dbReference>
<keyword evidence="4" id="KW-1185">Reference proteome</keyword>
<dbReference type="EMBL" id="FMHU01000002">
    <property type="protein sequence ID" value="SCL24711.1"/>
    <property type="molecule type" value="Genomic_DNA"/>
</dbReference>
<evidence type="ECO:0000313" key="4">
    <source>
        <dbReference type="Proteomes" id="UP000198906"/>
    </source>
</evidence>
<dbReference type="CDD" id="cd00093">
    <property type="entry name" value="HTH_XRE"/>
    <property type="match status" value="1"/>
</dbReference>
<organism evidence="3 4">
    <name type="scientific">Micromonospora inyonensis</name>
    <dbReference type="NCBI Taxonomy" id="47866"/>
    <lineage>
        <taxon>Bacteria</taxon>
        <taxon>Bacillati</taxon>
        <taxon>Actinomycetota</taxon>
        <taxon>Actinomycetes</taxon>
        <taxon>Micromonosporales</taxon>
        <taxon>Micromonosporaceae</taxon>
        <taxon>Micromonospora</taxon>
    </lineage>
</organism>
<dbReference type="AlphaFoldDB" id="A0A1C6S5H0"/>
<accession>A0A1C6S5H0</accession>
<sequence>MIDRQQLQEAREALGRMLATRRKARGMIQSEVARAVFTTRSTVGMVERGRQIVDRVFWQQCESVLSAGGELVAAYDAYRQLERQFRAEQESAARKARWGALANTDVPGPVLTTALPDKADLRQPPADADRRDDAPSRLLAELRRHLLAPAASKQTVEPTTLSEVRQRVAHVHSLYQRGNYAETVRALPDTLEQAHLLTRTCTDTQRLRAAAILAAANLAAAKLAVKLGDPSLAWVAADRAACIAADQTEDAALVAATAFSVGTALLAMPNRVDDAEEVVLSALGRVRRDPVSTRPRVLSTRGALTLLAGLIAARQAQPAAAGQHLDDAYALARLLGSDRNDLWTGFGPTNVMIHRISIAARTDRPQLAIHLGERLDTSSLPAALVSRRAQVHLDLAAAYATSPDNDPAAVLHLLEAERIAPQKVHTHGRTRRMIGDLLARERRAITPGLRALAERAEVTA</sequence>
<feature type="domain" description="HTH cro/C1-type" evidence="2">
    <location>
        <begin position="18"/>
        <end position="50"/>
    </location>
</feature>
<evidence type="ECO:0000259" key="2">
    <source>
        <dbReference type="PROSITE" id="PS50943"/>
    </source>
</evidence>
<dbReference type="Gene3D" id="1.10.260.40">
    <property type="entry name" value="lambda repressor-like DNA-binding domains"/>
    <property type="match status" value="1"/>
</dbReference>
<evidence type="ECO:0000256" key="1">
    <source>
        <dbReference type="SAM" id="MobiDB-lite"/>
    </source>
</evidence>
<dbReference type="SUPFAM" id="SSF47413">
    <property type="entry name" value="lambda repressor-like DNA-binding domains"/>
    <property type="match status" value="1"/>
</dbReference>
<dbReference type="PROSITE" id="PS50943">
    <property type="entry name" value="HTH_CROC1"/>
    <property type="match status" value="1"/>
</dbReference>
<dbReference type="GO" id="GO:0003677">
    <property type="term" value="F:DNA binding"/>
    <property type="evidence" value="ECO:0007669"/>
    <property type="project" value="InterPro"/>
</dbReference>